<name>A0A0K2USP2_LEPSM</name>
<organism evidence="1">
    <name type="scientific">Lepeophtheirus salmonis</name>
    <name type="common">Salmon louse</name>
    <name type="synonym">Caligus salmonis</name>
    <dbReference type="NCBI Taxonomy" id="72036"/>
    <lineage>
        <taxon>Eukaryota</taxon>
        <taxon>Metazoa</taxon>
        <taxon>Ecdysozoa</taxon>
        <taxon>Arthropoda</taxon>
        <taxon>Crustacea</taxon>
        <taxon>Multicrustacea</taxon>
        <taxon>Hexanauplia</taxon>
        <taxon>Copepoda</taxon>
        <taxon>Siphonostomatoida</taxon>
        <taxon>Caligidae</taxon>
        <taxon>Lepeophtheirus</taxon>
    </lineage>
</organism>
<dbReference type="EMBL" id="HACA01023375">
    <property type="protein sequence ID" value="CDW40736.1"/>
    <property type="molecule type" value="Transcribed_RNA"/>
</dbReference>
<reference evidence="1" key="1">
    <citation type="submission" date="2014-05" db="EMBL/GenBank/DDBJ databases">
        <authorList>
            <person name="Chronopoulou M."/>
        </authorList>
    </citation>
    <scope>NUCLEOTIDE SEQUENCE</scope>
    <source>
        <tissue evidence="1">Whole organism</tissue>
    </source>
</reference>
<evidence type="ECO:0000313" key="1">
    <source>
        <dbReference type="EMBL" id="CDW40736.1"/>
    </source>
</evidence>
<proteinExistence type="predicted"/>
<dbReference type="AlphaFoldDB" id="A0A0K2USP2"/>
<accession>A0A0K2USP2</accession>
<protein>
    <submittedName>
        <fullName evidence="1">Uncharacterized protein</fullName>
    </submittedName>
</protein>
<sequence length="31" mass="3619">MDLFLIVVGTHLGWIVEKDFHSYQKLVFLLG</sequence>